<proteinExistence type="predicted"/>
<gene>
    <name evidence="1" type="ORF">EVAR_40457_1</name>
</gene>
<accession>A0A4C1WY34</accession>
<organism evidence="1 2">
    <name type="scientific">Eumeta variegata</name>
    <name type="common">Bagworm moth</name>
    <name type="synonym">Eumeta japonica</name>
    <dbReference type="NCBI Taxonomy" id="151549"/>
    <lineage>
        <taxon>Eukaryota</taxon>
        <taxon>Metazoa</taxon>
        <taxon>Ecdysozoa</taxon>
        <taxon>Arthropoda</taxon>
        <taxon>Hexapoda</taxon>
        <taxon>Insecta</taxon>
        <taxon>Pterygota</taxon>
        <taxon>Neoptera</taxon>
        <taxon>Endopterygota</taxon>
        <taxon>Lepidoptera</taxon>
        <taxon>Glossata</taxon>
        <taxon>Ditrysia</taxon>
        <taxon>Tineoidea</taxon>
        <taxon>Psychidae</taxon>
        <taxon>Oiketicinae</taxon>
        <taxon>Eumeta</taxon>
    </lineage>
</organism>
<keyword evidence="2" id="KW-1185">Reference proteome</keyword>
<reference evidence="1 2" key="1">
    <citation type="journal article" date="2019" name="Commun. Biol.">
        <title>The bagworm genome reveals a unique fibroin gene that provides high tensile strength.</title>
        <authorList>
            <person name="Kono N."/>
            <person name="Nakamura H."/>
            <person name="Ohtoshi R."/>
            <person name="Tomita M."/>
            <person name="Numata K."/>
            <person name="Arakawa K."/>
        </authorList>
    </citation>
    <scope>NUCLEOTIDE SEQUENCE [LARGE SCALE GENOMIC DNA]</scope>
</reference>
<dbReference type="Proteomes" id="UP000299102">
    <property type="component" value="Unassembled WGS sequence"/>
</dbReference>
<dbReference type="EMBL" id="BGZK01000693">
    <property type="protein sequence ID" value="GBP56466.1"/>
    <property type="molecule type" value="Genomic_DNA"/>
</dbReference>
<dbReference type="AlphaFoldDB" id="A0A4C1WY34"/>
<evidence type="ECO:0000313" key="2">
    <source>
        <dbReference type="Proteomes" id="UP000299102"/>
    </source>
</evidence>
<protein>
    <submittedName>
        <fullName evidence="1">Uncharacterized protein</fullName>
    </submittedName>
</protein>
<sequence length="252" mass="28563">MQRPHLSATSFVEPISAEKGRLKCRSRILRRSVTGCHLSGLTTWAEFPSQVVTGNPGSHIQRLSLDFQEARSPYTTAEHDTQNEICLRNSYFEKTKRVSAEKSQKAKMDEIQSMSGSLSNMSQKQIAAKVQVKYPSLLLTKNDVLREVNNAQIALQSKGLCVDEIIIKLEALRLFIGEKRLHLAEEAIDFAVQKSEQYNISMERRIRRKKRVPGELASSTDAGLTLRAELQKDILECLDRLNIELEKKSKVH</sequence>
<name>A0A4C1WY34_EUMVA</name>
<evidence type="ECO:0000313" key="1">
    <source>
        <dbReference type="EMBL" id="GBP56466.1"/>
    </source>
</evidence>
<comment type="caution">
    <text evidence="1">The sequence shown here is derived from an EMBL/GenBank/DDBJ whole genome shotgun (WGS) entry which is preliminary data.</text>
</comment>
<dbReference type="OrthoDB" id="10063284at2759"/>